<dbReference type="Proteomes" id="UP000027100">
    <property type="component" value="Unassembled WGS sequence"/>
</dbReference>
<dbReference type="OrthoDB" id="5876753at2"/>
<gene>
    <name evidence="1" type="ORF">HPO_01962</name>
</gene>
<comment type="caution">
    <text evidence="1">The sequence shown here is derived from an EMBL/GenBank/DDBJ whole genome shotgun (WGS) entry which is preliminary data.</text>
</comment>
<organism evidence="1 2">
    <name type="scientific">Hyphomonas polymorpha PS728</name>
    <dbReference type="NCBI Taxonomy" id="1280954"/>
    <lineage>
        <taxon>Bacteria</taxon>
        <taxon>Pseudomonadati</taxon>
        <taxon>Pseudomonadota</taxon>
        <taxon>Alphaproteobacteria</taxon>
        <taxon>Hyphomonadales</taxon>
        <taxon>Hyphomonadaceae</taxon>
        <taxon>Hyphomonas</taxon>
    </lineage>
</organism>
<evidence type="ECO:0000313" key="2">
    <source>
        <dbReference type="Proteomes" id="UP000027100"/>
    </source>
</evidence>
<evidence type="ECO:0000313" key="1">
    <source>
        <dbReference type="EMBL" id="KDA00140.1"/>
    </source>
</evidence>
<dbReference type="EMBL" id="ARYM01000002">
    <property type="protein sequence ID" value="KDA00140.1"/>
    <property type="molecule type" value="Genomic_DNA"/>
</dbReference>
<protein>
    <recommendedName>
        <fullName evidence="3">PD-(D/E)XK nuclease superfamily protein</fullName>
    </recommendedName>
</protein>
<dbReference type="PATRIC" id="fig|1280954.3.peg.402"/>
<name>A0A062VN36_9PROT</name>
<accession>A0A062VN36</accession>
<keyword evidence="2" id="KW-1185">Reference proteome</keyword>
<dbReference type="AlphaFoldDB" id="A0A062VN36"/>
<proteinExistence type="predicted"/>
<reference evidence="1 2" key="1">
    <citation type="journal article" date="2014" name="Antonie Van Leeuwenhoek">
        <title>Hyphomonas beringensis sp. nov. and Hyphomonas chukchiensis sp. nov., isolated from surface seawater of the Bering Sea and Chukchi Sea.</title>
        <authorList>
            <person name="Li C."/>
            <person name="Lai Q."/>
            <person name="Li G."/>
            <person name="Dong C."/>
            <person name="Wang J."/>
            <person name="Liao Y."/>
            <person name="Shao Z."/>
        </authorList>
    </citation>
    <scope>NUCLEOTIDE SEQUENCE [LARGE SCALE GENOMIC DNA]</scope>
    <source>
        <strain evidence="1 2">PS728</strain>
    </source>
</reference>
<evidence type="ECO:0008006" key="3">
    <source>
        <dbReference type="Google" id="ProtNLM"/>
    </source>
</evidence>
<sequence length="326" mass="36929">MASFEELPTTSGPQRFDAVSRVEEVVTDILTMDLLHSSPAFLQRVLELAGAASPSEIVSIRRSVSDTSMGETDVELVIQLGSKRQAILIENKIRAPVMDRQFERYRMRGNAGKASGQWDDFCVILMSPQSYFDELDAEQKEYVDANLSYEMIVEFLASFSEHAFKRHIFQSAVAQFKKGYVRIADARMISFHQNYWALASAKFPQLRMMKPDVVGSDGSWIYFPPLYGDTNKVRLIHKFKGIGCELSVTTRRAEEIATALEPHLDVDMVVRSMKTAAYINIKTPALDHLAEFSVLESDLLISLQQLDRLRLFALNENVRGLINQHI</sequence>